<dbReference type="Proteomes" id="UP001053296">
    <property type="component" value="Chromosome"/>
</dbReference>
<keyword evidence="3" id="KW-1185">Reference proteome</keyword>
<keyword evidence="1" id="KW-0732">Signal</keyword>
<evidence type="ECO:0000313" key="2">
    <source>
        <dbReference type="EMBL" id="BCS88945.1"/>
    </source>
</evidence>
<accession>A0ABN6EUR8</accession>
<feature type="signal peptide" evidence="1">
    <location>
        <begin position="1"/>
        <end position="20"/>
    </location>
</feature>
<name>A0ABN6EUR8_9BACT</name>
<evidence type="ECO:0000256" key="1">
    <source>
        <dbReference type="SAM" id="SignalP"/>
    </source>
</evidence>
<feature type="chain" id="PRO_5045317752" evidence="1">
    <location>
        <begin position="21"/>
        <end position="128"/>
    </location>
</feature>
<gene>
    <name evidence="2" type="ORF">PSDVSF_21870</name>
</gene>
<dbReference type="EMBL" id="AP024485">
    <property type="protein sequence ID" value="BCS88945.1"/>
    <property type="molecule type" value="Genomic_DNA"/>
</dbReference>
<evidence type="ECO:0000313" key="3">
    <source>
        <dbReference type="Proteomes" id="UP001053296"/>
    </source>
</evidence>
<sequence>MRILLAIAFVFVILVVPALAQENTRPACLEDTVAFYNCMKGGTELQRNLATTYLLGSIHALDALELVDVPSSKSMRHLRFEYLDYVEMNASIHKETPWRGMAMYLLNTYGDSENTAGLEYAGSIGLLK</sequence>
<organism evidence="2 3">
    <name type="scientific">Pseudodesulfovibrio sediminis</name>
    <dbReference type="NCBI Taxonomy" id="2810563"/>
    <lineage>
        <taxon>Bacteria</taxon>
        <taxon>Pseudomonadati</taxon>
        <taxon>Thermodesulfobacteriota</taxon>
        <taxon>Desulfovibrionia</taxon>
        <taxon>Desulfovibrionales</taxon>
        <taxon>Desulfovibrionaceae</taxon>
    </lineage>
</organism>
<protein>
    <submittedName>
        <fullName evidence="2">Uncharacterized protein</fullName>
    </submittedName>
</protein>
<dbReference type="RefSeq" id="WP_229590937.1">
    <property type="nucleotide sequence ID" value="NZ_AP024485.1"/>
</dbReference>
<proteinExistence type="predicted"/>
<reference evidence="2" key="1">
    <citation type="journal article" date="2022" name="Arch. Microbiol.">
        <title>Pseudodesulfovibrio sediminis sp. nov., a mesophilic and neutrophilic sulfate-reducing bacterium isolated from sediment of a brackish lake.</title>
        <authorList>
            <person name="Takahashi A."/>
            <person name="Kojima H."/>
            <person name="Watanabe M."/>
            <person name="Fukui M."/>
        </authorList>
    </citation>
    <scope>NUCLEOTIDE SEQUENCE</scope>
    <source>
        <strain evidence="2">SF6</strain>
    </source>
</reference>